<keyword evidence="5" id="KW-0963">Cytoplasm</keyword>
<dbReference type="InterPro" id="IPR011545">
    <property type="entry name" value="DEAD/DEAH_box_helicase_dom"/>
</dbReference>
<dbReference type="PANTHER" id="PTHR47959">
    <property type="entry name" value="ATP-DEPENDENT RNA HELICASE RHLE-RELATED"/>
    <property type="match status" value="1"/>
</dbReference>
<comment type="subcellular location">
    <subcellularLocation>
        <location evidence="1">Cytoplasm</location>
    </subcellularLocation>
    <subcellularLocation>
        <location evidence="2">Nucleus</location>
        <location evidence="2">Nucleolus</location>
    </subcellularLocation>
</comment>
<evidence type="ECO:0000256" key="3">
    <source>
        <dbReference type="ARBA" id="ARBA00006517"/>
    </source>
</evidence>
<keyword evidence="7" id="KW-0378">Hydrolase</keyword>
<dbReference type="Pfam" id="PF00270">
    <property type="entry name" value="DEAD"/>
    <property type="match status" value="1"/>
</dbReference>
<feature type="compositionally biased region" description="Basic and acidic residues" evidence="12">
    <location>
        <begin position="43"/>
        <end position="59"/>
    </location>
</feature>
<protein>
    <recommendedName>
        <fullName evidence="4">RNA helicase</fullName>
        <ecNumber evidence="4">3.6.4.13</ecNumber>
    </recommendedName>
</protein>
<feature type="non-terminal residue" evidence="14">
    <location>
        <position position="657"/>
    </location>
</feature>
<feature type="domain" description="Helicase ATP-binding" evidence="13">
    <location>
        <begin position="130"/>
        <end position="309"/>
    </location>
</feature>
<evidence type="ECO:0000313" key="14">
    <source>
        <dbReference type="EMBL" id="NXW46507.1"/>
    </source>
</evidence>
<evidence type="ECO:0000256" key="12">
    <source>
        <dbReference type="SAM" id="MobiDB-lite"/>
    </source>
</evidence>
<feature type="compositionally biased region" description="Acidic residues" evidence="12">
    <location>
        <begin position="84"/>
        <end position="93"/>
    </location>
</feature>
<evidence type="ECO:0000256" key="1">
    <source>
        <dbReference type="ARBA" id="ARBA00004496"/>
    </source>
</evidence>
<keyword evidence="8 14" id="KW-0347">Helicase</keyword>
<evidence type="ECO:0000256" key="5">
    <source>
        <dbReference type="ARBA" id="ARBA00022490"/>
    </source>
</evidence>
<name>A0A7L4CA30_9AVES</name>
<dbReference type="GO" id="GO:0005730">
    <property type="term" value="C:nucleolus"/>
    <property type="evidence" value="ECO:0007669"/>
    <property type="project" value="UniProtKB-SubCell"/>
</dbReference>
<dbReference type="CDD" id="cd12936">
    <property type="entry name" value="GUCT_RHII_Gualpha_beta"/>
    <property type="match status" value="1"/>
</dbReference>
<dbReference type="GO" id="GO:0005524">
    <property type="term" value="F:ATP binding"/>
    <property type="evidence" value="ECO:0007669"/>
    <property type="project" value="UniProtKB-KW"/>
</dbReference>
<reference evidence="14 15" key="1">
    <citation type="submission" date="2019-09" db="EMBL/GenBank/DDBJ databases">
        <title>Bird 10,000 Genomes (B10K) Project - Family phase.</title>
        <authorList>
            <person name="Zhang G."/>
        </authorList>
    </citation>
    <scope>NUCLEOTIDE SEQUENCE [LARGE SCALE GENOMIC DNA]</scope>
    <source>
        <strain evidence="14">B10K-DU-005-01</strain>
    </source>
</reference>
<dbReference type="InterPro" id="IPR012562">
    <property type="entry name" value="GUCT"/>
</dbReference>
<keyword evidence="9" id="KW-0067">ATP-binding</keyword>
<dbReference type="Pfam" id="PF08152">
    <property type="entry name" value="GUCT"/>
    <property type="match status" value="1"/>
</dbReference>
<dbReference type="GO" id="GO:0005829">
    <property type="term" value="C:cytosol"/>
    <property type="evidence" value="ECO:0007669"/>
    <property type="project" value="TreeGrafter"/>
</dbReference>
<dbReference type="InterPro" id="IPR014001">
    <property type="entry name" value="Helicase_ATP-bd"/>
</dbReference>
<feature type="non-terminal residue" evidence="14">
    <location>
        <position position="1"/>
    </location>
</feature>
<dbReference type="PANTHER" id="PTHR47959:SF19">
    <property type="entry name" value="NUCLEOLAR RNA HELICASE 2-A"/>
    <property type="match status" value="1"/>
</dbReference>
<dbReference type="AlphaFoldDB" id="A0A7L4CA30"/>
<dbReference type="Gene3D" id="3.40.50.300">
    <property type="entry name" value="P-loop containing nucleotide triphosphate hydrolases"/>
    <property type="match status" value="1"/>
</dbReference>
<dbReference type="Gene3D" id="3.30.70.2280">
    <property type="match status" value="1"/>
</dbReference>
<comment type="caution">
    <text evidence="14">The sequence shown here is derived from an EMBL/GenBank/DDBJ whole genome shotgun (WGS) entry which is preliminary data.</text>
</comment>
<dbReference type="EMBL" id="VZZU01001339">
    <property type="protein sequence ID" value="NXW46507.1"/>
    <property type="molecule type" value="Genomic_DNA"/>
</dbReference>
<keyword evidence="10" id="KW-0694">RNA-binding</keyword>
<keyword evidence="6" id="KW-0547">Nucleotide-binding</keyword>
<dbReference type="InterPro" id="IPR027417">
    <property type="entry name" value="P-loop_NTPase"/>
</dbReference>
<evidence type="ECO:0000256" key="4">
    <source>
        <dbReference type="ARBA" id="ARBA00012552"/>
    </source>
</evidence>
<keyword evidence="11" id="KW-0539">Nucleus</keyword>
<gene>
    <name evidence="14" type="primary">Ddx21_0</name>
    <name evidence="14" type="ORF">NYCLEU_R11681</name>
</gene>
<keyword evidence="15" id="KW-1185">Reference proteome</keyword>
<comment type="similarity">
    <text evidence="3">Belongs to the DEAD box helicase family. DDX21/DDX50 subfamily.</text>
</comment>
<evidence type="ECO:0000256" key="9">
    <source>
        <dbReference type="ARBA" id="ARBA00022840"/>
    </source>
</evidence>
<dbReference type="InterPro" id="IPR050079">
    <property type="entry name" value="DEAD_box_RNA_helicase"/>
</dbReference>
<evidence type="ECO:0000256" key="8">
    <source>
        <dbReference type="ARBA" id="ARBA00022806"/>
    </source>
</evidence>
<dbReference type="SMART" id="SM00487">
    <property type="entry name" value="DEXDc"/>
    <property type="match status" value="1"/>
</dbReference>
<dbReference type="GO" id="GO:0016787">
    <property type="term" value="F:hydrolase activity"/>
    <property type="evidence" value="ECO:0007669"/>
    <property type="project" value="UniProtKB-KW"/>
</dbReference>
<feature type="compositionally biased region" description="Gly residues" evidence="12">
    <location>
        <begin position="612"/>
        <end position="624"/>
    </location>
</feature>
<dbReference type="GO" id="GO:0003723">
    <property type="term" value="F:RNA binding"/>
    <property type="evidence" value="ECO:0007669"/>
    <property type="project" value="UniProtKB-KW"/>
</dbReference>
<feature type="region of interest" description="Disordered" evidence="12">
    <location>
        <begin position="609"/>
        <end position="657"/>
    </location>
</feature>
<feature type="compositionally biased region" description="Low complexity" evidence="12">
    <location>
        <begin position="74"/>
        <end position="83"/>
    </location>
</feature>
<dbReference type="Pfam" id="PF26142">
    <property type="entry name" value="DD_DDX21-DDX50"/>
    <property type="match status" value="1"/>
</dbReference>
<evidence type="ECO:0000256" key="7">
    <source>
        <dbReference type="ARBA" id="ARBA00022801"/>
    </source>
</evidence>
<dbReference type="CDD" id="cd17944">
    <property type="entry name" value="DEADc_DDX21_DDX50"/>
    <property type="match status" value="1"/>
</dbReference>
<evidence type="ECO:0000256" key="10">
    <source>
        <dbReference type="ARBA" id="ARBA00022884"/>
    </source>
</evidence>
<dbReference type="InterPro" id="IPR035979">
    <property type="entry name" value="RBD_domain_sf"/>
</dbReference>
<dbReference type="InterPro" id="IPR059027">
    <property type="entry name" value="DD_DDX21-DDX50"/>
</dbReference>
<evidence type="ECO:0000256" key="11">
    <source>
        <dbReference type="ARBA" id="ARBA00023242"/>
    </source>
</evidence>
<dbReference type="FunFam" id="3.40.50.300:FF:000666">
    <property type="entry name" value="ATP-dependent RNA helicase DDX50"/>
    <property type="match status" value="1"/>
</dbReference>
<feature type="compositionally biased region" description="Basic residues" evidence="12">
    <location>
        <begin position="7"/>
        <end position="19"/>
    </location>
</feature>
<evidence type="ECO:0000256" key="6">
    <source>
        <dbReference type="ARBA" id="ARBA00022741"/>
    </source>
</evidence>
<dbReference type="EC" id="3.6.4.13" evidence="4"/>
<feature type="region of interest" description="Disordered" evidence="12">
    <location>
        <begin position="1"/>
        <end position="101"/>
    </location>
</feature>
<proteinExistence type="inferred from homology"/>
<evidence type="ECO:0000313" key="15">
    <source>
        <dbReference type="Proteomes" id="UP000551823"/>
    </source>
</evidence>
<dbReference type="Proteomes" id="UP000551823">
    <property type="component" value="Unassembled WGS sequence"/>
</dbReference>
<organism evidence="14 15">
    <name type="scientific">Nyctiprogne leucopyga</name>
    <dbReference type="NCBI Taxonomy" id="382315"/>
    <lineage>
        <taxon>Eukaryota</taxon>
        <taxon>Metazoa</taxon>
        <taxon>Chordata</taxon>
        <taxon>Craniata</taxon>
        <taxon>Vertebrata</taxon>
        <taxon>Euteleostomi</taxon>
        <taxon>Archelosauria</taxon>
        <taxon>Archosauria</taxon>
        <taxon>Dinosauria</taxon>
        <taxon>Saurischia</taxon>
        <taxon>Theropoda</taxon>
        <taxon>Coelurosauria</taxon>
        <taxon>Aves</taxon>
        <taxon>Neognathae</taxon>
        <taxon>Neoaves</taxon>
        <taxon>Strisores</taxon>
        <taxon>Caprimulgiformes</taxon>
        <taxon>Caprimulgidae</taxon>
        <taxon>Chordeilinae</taxon>
        <taxon>Nyctiprogne</taxon>
    </lineage>
</organism>
<evidence type="ECO:0000259" key="13">
    <source>
        <dbReference type="PROSITE" id="PS51192"/>
    </source>
</evidence>
<dbReference type="SUPFAM" id="SSF54928">
    <property type="entry name" value="RNA-binding domain, RBD"/>
    <property type="match status" value="1"/>
</dbReference>
<dbReference type="SUPFAM" id="SSF52540">
    <property type="entry name" value="P-loop containing nucleoside triphosphate hydrolases"/>
    <property type="match status" value="2"/>
</dbReference>
<sequence length="657" mass="74043">QKEKKEKKSKRHEKSRKRKAQVDESEQSEDDTDSPKLKKSRSRVKENGDMREKSLEKTRLSSLNAKSTHKKNHSNSSETSSGDGDSEPEQEMTEEQKEGAFSNFSISKETVQLLQARGVTYLFPVQVKTFNPVYSGKDVIAQARTGTGKTFSFAIPLIEKLQGESQDRKRGRSPKVLVLCPTRELANQVAKDFKDITRKLTVACFYGGTPYNGQIDLMRSGIDILVGTPGRIKDHLQSGKLDLTKVKHVVLDEVDQMLDMGFAEQVEDILRVAYKKDSEDNPQTLLFSATCPHWVYDVAKKYMKSRYEQIDLIGKRTQKAATTVEHLAIECHWSQRAAVIGDVIQVYSGSHGRTIVFCETKKEANELAMNASIKQWYQILHRQCRTLILAGKRRKLLRCFWFSILILANRIYVLPVDINLKLSEKDTVSLELHYLWSATLICILLFKFQGITFKRVGVPTATDIIKASSKDAIRCLDSVPQTAIEYFKDSARLLIEEKGPVNALAAALAHISGATSIEQRSLLNSDAGFVTMILRCSEEINNMSYAWRRLRELMGDDVDRKVNRMCFLKGKRGVCFDIPAADQKEIEARWEDSKQWRLCVATELPELVESQRGGGGGGGGGGDGRSFSGSRNGRRGSSGRNRFRSRGQKRSFDRAFD</sequence>
<dbReference type="PROSITE" id="PS51192">
    <property type="entry name" value="HELICASE_ATP_BIND_1"/>
    <property type="match status" value="1"/>
</dbReference>
<accession>A0A7L4CA30</accession>
<feature type="compositionally biased region" description="Acidic residues" evidence="12">
    <location>
        <begin position="23"/>
        <end position="32"/>
    </location>
</feature>
<evidence type="ECO:0000256" key="2">
    <source>
        <dbReference type="ARBA" id="ARBA00004604"/>
    </source>
</evidence>
<dbReference type="GO" id="GO:0003724">
    <property type="term" value="F:RNA helicase activity"/>
    <property type="evidence" value="ECO:0007669"/>
    <property type="project" value="UniProtKB-EC"/>
</dbReference>